<dbReference type="Gene3D" id="3.40.50.10490">
    <property type="entry name" value="Glucose-6-phosphate isomerase like protein, domain 1"/>
    <property type="match status" value="1"/>
</dbReference>
<dbReference type="KEGG" id="bxe:Bxe_C1233"/>
<dbReference type="RefSeq" id="WP_011494319.1">
    <property type="nucleotide sequence ID" value="NC_007953.1"/>
</dbReference>
<dbReference type="InterPro" id="IPR047640">
    <property type="entry name" value="RpiR-like"/>
</dbReference>
<dbReference type="InterPro" id="IPR009057">
    <property type="entry name" value="Homeodomain-like_sf"/>
</dbReference>
<dbReference type="PROSITE" id="PS51071">
    <property type="entry name" value="HTH_RPIR"/>
    <property type="match status" value="1"/>
</dbReference>
<accession>Q13FP6</accession>
<proteinExistence type="predicted"/>
<keyword evidence="1" id="KW-0324">Glycolysis</keyword>
<dbReference type="STRING" id="266265.Bxe_C1233"/>
<gene>
    <name evidence="3" type="ORF">Bxe_C1233</name>
</gene>
<name>Q13FP6_PARXL</name>
<dbReference type="InterPro" id="IPR046348">
    <property type="entry name" value="SIS_dom_sf"/>
</dbReference>
<dbReference type="SUPFAM" id="SSF53697">
    <property type="entry name" value="SIS domain"/>
    <property type="match status" value="1"/>
</dbReference>
<dbReference type="Pfam" id="PF01418">
    <property type="entry name" value="HTH_6"/>
    <property type="match status" value="1"/>
</dbReference>
<dbReference type="GO" id="GO:0003677">
    <property type="term" value="F:DNA binding"/>
    <property type="evidence" value="ECO:0007669"/>
    <property type="project" value="InterPro"/>
</dbReference>
<dbReference type="KEGG" id="bxb:DR64_8575"/>
<evidence type="ECO:0000313" key="3">
    <source>
        <dbReference type="EMBL" id="ABE37093.1"/>
    </source>
</evidence>
<evidence type="ECO:0000259" key="2">
    <source>
        <dbReference type="PROSITE" id="PS51071"/>
    </source>
</evidence>
<feature type="domain" description="HTH rpiR-type" evidence="2">
    <location>
        <begin position="6"/>
        <end position="82"/>
    </location>
</feature>
<dbReference type="GO" id="GO:0097367">
    <property type="term" value="F:carbohydrate derivative binding"/>
    <property type="evidence" value="ECO:0007669"/>
    <property type="project" value="InterPro"/>
</dbReference>
<dbReference type="PANTHER" id="PTHR30514:SF18">
    <property type="entry name" value="RPIR-FAMILY TRANSCRIPTIONAL REGULATOR"/>
    <property type="match status" value="1"/>
</dbReference>
<dbReference type="AlphaFoldDB" id="Q13FP6"/>
<dbReference type="EMBL" id="CP000272">
    <property type="protein sequence ID" value="ABE37093.1"/>
    <property type="molecule type" value="Genomic_DNA"/>
</dbReference>
<sequence length="280" mass="30013">MPAKPRSFVGRVRATMDALSATERRLAEFVLEFPGDLASYTAAELGKLANVSNATVSRFFRHLGYSSYEEARRHVRDDKKDGAALLLTGADAGQDEQGVAAHAQLGIANLTRTFAELSDAMLDEIAGAVVGAQQVLVFGFRSSQAFASYFRWQILQVVERVIALPGPGETLGEHLVGLDRKSVVIVFGLRRRVPQTDAVIEYAARAGARVLYVTDRSSPARAGATWTIICETSAPGPLDNHVAVLGVCGALATKVFQQASSQGRKRLSGIESAHDALGEM</sequence>
<dbReference type="InterPro" id="IPR001347">
    <property type="entry name" value="SIS_dom"/>
</dbReference>
<dbReference type="PATRIC" id="fig|266265.5.peg.8983"/>
<dbReference type="Proteomes" id="UP000001817">
    <property type="component" value="Chromosome 3"/>
</dbReference>
<dbReference type="SUPFAM" id="SSF46689">
    <property type="entry name" value="Homeodomain-like"/>
    <property type="match status" value="1"/>
</dbReference>
<organism evidence="3 4">
    <name type="scientific">Paraburkholderia xenovorans (strain LB400)</name>
    <dbReference type="NCBI Taxonomy" id="266265"/>
    <lineage>
        <taxon>Bacteria</taxon>
        <taxon>Pseudomonadati</taxon>
        <taxon>Pseudomonadota</taxon>
        <taxon>Betaproteobacteria</taxon>
        <taxon>Burkholderiales</taxon>
        <taxon>Burkholderiaceae</taxon>
        <taxon>Paraburkholderia</taxon>
    </lineage>
</organism>
<dbReference type="GO" id="GO:0003700">
    <property type="term" value="F:DNA-binding transcription factor activity"/>
    <property type="evidence" value="ECO:0007669"/>
    <property type="project" value="InterPro"/>
</dbReference>
<evidence type="ECO:0000256" key="1">
    <source>
        <dbReference type="ARBA" id="ARBA00023152"/>
    </source>
</evidence>
<dbReference type="OrthoDB" id="8960173at2"/>
<dbReference type="InterPro" id="IPR000281">
    <property type="entry name" value="HTH_RpiR"/>
</dbReference>
<keyword evidence="4" id="KW-1185">Reference proteome</keyword>
<protein>
    <submittedName>
        <fullName evidence="3">Transcriptional regulator, RpiR family</fullName>
    </submittedName>
</protein>
<reference evidence="3 4" key="1">
    <citation type="journal article" date="2006" name="Proc. Natl. Acad. Sci. U.S.A.">
        <title>Burkholderia xenovorans LB400 harbors a multi-replicon, 9.73-Mbp genome shaped for versatility.</title>
        <authorList>
            <person name="Chain P.S."/>
            <person name="Denef V.J."/>
            <person name="Konstantinidis K.T."/>
            <person name="Vergez L.M."/>
            <person name="Agullo L."/>
            <person name="Reyes V.L."/>
            <person name="Hauser L."/>
            <person name="Cordova M."/>
            <person name="Gomez L."/>
            <person name="Gonzalez M."/>
            <person name="Land M."/>
            <person name="Lao V."/>
            <person name="Larimer F."/>
            <person name="LiPuma J.J."/>
            <person name="Mahenthiralingam E."/>
            <person name="Malfatti S.A."/>
            <person name="Marx C.J."/>
            <person name="Parnell J.J."/>
            <person name="Ramette A."/>
            <person name="Richardson P."/>
            <person name="Seeger M."/>
            <person name="Smith D."/>
            <person name="Spilker T."/>
            <person name="Sul W.J."/>
            <person name="Tsoi T.V."/>
            <person name="Ulrich L.E."/>
            <person name="Zhulin I.B."/>
            <person name="Tiedje J.M."/>
        </authorList>
    </citation>
    <scope>NUCLEOTIDE SEQUENCE [LARGE SCALE GENOMIC DNA]</scope>
    <source>
        <strain evidence="3 4">LB400</strain>
    </source>
</reference>
<dbReference type="PANTHER" id="PTHR30514">
    <property type="entry name" value="GLUCOKINASE"/>
    <property type="match status" value="1"/>
</dbReference>
<dbReference type="GO" id="GO:0006096">
    <property type="term" value="P:glycolytic process"/>
    <property type="evidence" value="ECO:0007669"/>
    <property type="project" value="UniProtKB-KW"/>
</dbReference>
<dbReference type="InterPro" id="IPR036388">
    <property type="entry name" value="WH-like_DNA-bd_sf"/>
</dbReference>
<evidence type="ECO:0000313" key="4">
    <source>
        <dbReference type="Proteomes" id="UP000001817"/>
    </source>
</evidence>
<dbReference type="Pfam" id="PF01380">
    <property type="entry name" value="SIS"/>
    <property type="match status" value="1"/>
</dbReference>
<dbReference type="eggNOG" id="COG1737">
    <property type="taxonomic scope" value="Bacteria"/>
</dbReference>
<dbReference type="Gene3D" id="1.10.10.10">
    <property type="entry name" value="Winged helix-like DNA-binding domain superfamily/Winged helix DNA-binding domain"/>
    <property type="match status" value="1"/>
</dbReference>